<sequence>MDTQIPINSQSLMSPNIIIDEFEDLEVTQFDEDTLREVLFEEEEKTNYDNSNIVHDCVMQLQPMVIEMAPNYAKNEEELVIEDFEWLEMMELSDTVGCHEGGVNEIFDVGEIAFDFDFSHFCSSFPLEEIGYDALWQNSS</sequence>
<comment type="caution">
    <text evidence="1">The sequence shown here is derived from an EMBL/GenBank/DDBJ whole genome shotgun (WGS) entry which is preliminary data.</text>
</comment>
<keyword evidence="2" id="KW-1185">Reference proteome</keyword>
<accession>A0A2G2X311</accession>
<protein>
    <submittedName>
        <fullName evidence="1">Uncharacterized protein</fullName>
    </submittedName>
</protein>
<dbReference type="AlphaFoldDB" id="A0A2G2X311"/>
<dbReference type="EMBL" id="MLFT02000003">
    <property type="protein sequence ID" value="PHT51841.1"/>
    <property type="molecule type" value="Genomic_DNA"/>
</dbReference>
<dbReference type="Proteomes" id="UP000224567">
    <property type="component" value="Unassembled WGS sequence"/>
</dbReference>
<reference evidence="1 2" key="1">
    <citation type="journal article" date="2017" name="Genome Biol.">
        <title>New reference genome sequences of hot pepper reveal the massive evolution of plant disease-resistance genes by retroduplication.</title>
        <authorList>
            <person name="Kim S."/>
            <person name="Park J."/>
            <person name="Yeom S.I."/>
            <person name="Kim Y.M."/>
            <person name="Seo E."/>
            <person name="Kim K.T."/>
            <person name="Kim M.S."/>
            <person name="Lee J.M."/>
            <person name="Cheong K."/>
            <person name="Shin H.S."/>
            <person name="Kim S.B."/>
            <person name="Han K."/>
            <person name="Lee J."/>
            <person name="Park M."/>
            <person name="Lee H.A."/>
            <person name="Lee H.Y."/>
            <person name="Lee Y."/>
            <person name="Oh S."/>
            <person name="Lee J.H."/>
            <person name="Choi E."/>
            <person name="Choi E."/>
            <person name="Lee S.E."/>
            <person name="Jeon J."/>
            <person name="Kim H."/>
            <person name="Choi G."/>
            <person name="Song H."/>
            <person name="Lee J."/>
            <person name="Lee S.C."/>
            <person name="Kwon J.K."/>
            <person name="Lee H.Y."/>
            <person name="Koo N."/>
            <person name="Hong Y."/>
            <person name="Kim R.W."/>
            <person name="Kang W.H."/>
            <person name="Huh J.H."/>
            <person name="Kang B.C."/>
            <person name="Yang T.J."/>
            <person name="Lee Y.H."/>
            <person name="Bennetzen J.L."/>
            <person name="Choi D."/>
        </authorList>
    </citation>
    <scope>NUCLEOTIDE SEQUENCE [LARGE SCALE GENOMIC DNA]</scope>
    <source>
        <strain evidence="2">cv. PBC81</strain>
    </source>
</reference>
<evidence type="ECO:0000313" key="1">
    <source>
        <dbReference type="EMBL" id="PHT51841.1"/>
    </source>
</evidence>
<evidence type="ECO:0000313" key="2">
    <source>
        <dbReference type="Proteomes" id="UP000224567"/>
    </source>
</evidence>
<reference evidence="2" key="2">
    <citation type="journal article" date="2017" name="J. Anim. Genet.">
        <title>Multiple reference genome sequences of hot pepper reveal the massive evolution of plant disease resistance genes by retroduplication.</title>
        <authorList>
            <person name="Kim S."/>
            <person name="Park J."/>
            <person name="Yeom S.-I."/>
            <person name="Kim Y.-M."/>
            <person name="Seo E."/>
            <person name="Kim K.-T."/>
            <person name="Kim M.-S."/>
            <person name="Lee J.M."/>
            <person name="Cheong K."/>
            <person name="Shin H.-S."/>
            <person name="Kim S.-B."/>
            <person name="Han K."/>
            <person name="Lee J."/>
            <person name="Park M."/>
            <person name="Lee H.-A."/>
            <person name="Lee H.-Y."/>
            <person name="Lee Y."/>
            <person name="Oh S."/>
            <person name="Lee J.H."/>
            <person name="Choi E."/>
            <person name="Choi E."/>
            <person name="Lee S.E."/>
            <person name="Jeon J."/>
            <person name="Kim H."/>
            <person name="Choi G."/>
            <person name="Song H."/>
            <person name="Lee J."/>
            <person name="Lee S.-C."/>
            <person name="Kwon J.-K."/>
            <person name="Lee H.-Y."/>
            <person name="Koo N."/>
            <person name="Hong Y."/>
            <person name="Kim R.W."/>
            <person name="Kang W.-H."/>
            <person name="Huh J.H."/>
            <person name="Kang B.-C."/>
            <person name="Yang T.-J."/>
            <person name="Lee Y.-H."/>
            <person name="Bennetzen J.L."/>
            <person name="Choi D."/>
        </authorList>
    </citation>
    <scope>NUCLEOTIDE SEQUENCE [LARGE SCALE GENOMIC DNA]</scope>
    <source>
        <strain evidence="2">cv. PBC81</strain>
    </source>
</reference>
<dbReference type="OrthoDB" id="909150at2759"/>
<organism evidence="1 2">
    <name type="scientific">Capsicum baccatum</name>
    <name type="common">Peruvian pepper</name>
    <dbReference type="NCBI Taxonomy" id="33114"/>
    <lineage>
        <taxon>Eukaryota</taxon>
        <taxon>Viridiplantae</taxon>
        <taxon>Streptophyta</taxon>
        <taxon>Embryophyta</taxon>
        <taxon>Tracheophyta</taxon>
        <taxon>Spermatophyta</taxon>
        <taxon>Magnoliopsida</taxon>
        <taxon>eudicotyledons</taxon>
        <taxon>Gunneridae</taxon>
        <taxon>Pentapetalae</taxon>
        <taxon>asterids</taxon>
        <taxon>lamiids</taxon>
        <taxon>Solanales</taxon>
        <taxon>Solanaceae</taxon>
        <taxon>Solanoideae</taxon>
        <taxon>Capsiceae</taxon>
        <taxon>Capsicum</taxon>
    </lineage>
</organism>
<gene>
    <name evidence="1" type="ORF">CQW23_06303</name>
</gene>
<name>A0A2G2X311_CAPBA</name>
<proteinExistence type="predicted"/>